<feature type="compositionally biased region" description="Low complexity" evidence="5">
    <location>
        <begin position="608"/>
        <end position="624"/>
    </location>
</feature>
<feature type="domain" description="Mon2 C-terminal" evidence="7">
    <location>
        <begin position="1004"/>
        <end position="1232"/>
    </location>
</feature>
<feature type="compositionally biased region" description="Polar residues" evidence="5">
    <location>
        <begin position="638"/>
        <end position="656"/>
    </location>
</feature>
<organism evidence="9 10">
    <name type="scientific">Aspergillus niger</name>
    <dbReference type="NCBI Taxonomy" id="5061"/>
    <lineage>
        <taxon>Eukaryota</taxon>
        <taxon>Fungi</taxon>
        <taxon>Dikarya</taxon>
        <taxon>Ascomycota</taxon>
        <taxon>Pezizomycotina</taxon>
        <taxon>Eurotiomycetes</taxon>
        <taxon>Eurotiomycetidae</taxon>
        <taxon>Eurotiales</taxon>
        <taxon>Aspergillaceae</taxon>
        <taxon>Aspergillus</taxon>
        <taxon>Aspergillus subgen. Circumdati</taxon>
    </lineage>
</organism>
<dbReference type="GO" id="GO:0005794">
    <property type="term" value="C:Golgi apparatus"/>
    <property type="evidence" value="ECO:0007669"/>
    <property type="project" value="UniProtKB-ARBA"/>
</dbReference>
<dbReference type="PANTHER" id="PTHR10663">
    <property type="entry name" value="GUANYL-NUCLEOTIDE EXCHANGE FACTOR"/>
    <property type="match status" value="1"/>
</dbReference>
<feature type="region of interest" description="Disordered" evidence="5">
    <location>
        <begin position="485"/>
        <end position="529"/>
    </location>
</feature>
<comment type="similarity">
    <text evidence="1">Belongs to the MON2 family.</text>
</comment>
<feature type="region of interest" description="Disordered" evidence="5">
    <location>
        <begin position="1661"/>
        <end position="1688"/>
    </location>
</feature>
<evidence type="ECO:0000259" key="8">
    <source>
        <dbReference type="Pfam" id="PF16213"/>
    </source>
</evidence>
<sequence>MSSQFLQTELLNLIQESKRRNSELRNAAEESLNELKALPSTSEAQISADLVRKPKFANPFILACHSRHAKLAGIGVVCLQRLVASRSLPSERLKDVLAGLKETTNMSLDIQLKILQSLPSLLQHYSSDLGGDLLVSTLEICATLQGNKMLAVSSTAAATLQQLIVSTFDRVSIEDSLTGKPENFDKTTPTTTVKVDGNPVNVGYFAYDALRVLDDLCRLIDGEPLYFLRIKSLSSAFTLELIESILINSGKLFVVHSELTQVLRVRLMPMIVRYLSERHSFSQTVRVSRILLVLLKRHMSLLPAECEMALGLLTHLLEPDGNSPWKRVLCMEVFRGLYAEPGLVRLIYSLYDRDDRRKNILKDHMASLVRLTSEKPSLIGVSSRSTVPYRVEHARSITEEQITLEAGGVAGVIGTTVPSTDTDVPGISSQWSVVRTPYMELLDKADPHTPPDTYIYSLVLNCIGSFAEGLAKFILPLTVPDLKQKRRSRVMSPHPDGGSSRPSQDLQRTNSSKGLQPPGPKKSSVPINPLQLESHPQLPAIQSCAGIIETSWPAILAACSTFLYASLDDDFYHNLVRSIQKLAHVAGLLRLSTPRDALLTTLGKAAMPADATGTRPPGTAAATTITSQSNKPDEKSRGSQASLASSPIPAETSNGPSDVALVSLSTRNLLCLRALLNLGIALGPTLDQPAWSIILGTLQDTDLVIGMASTKSQASTSTSGETSSAAGVDVPKANLNSEILAVQAASAKMIESTSEYPSGSFQEILTALLDLSGEPEESTQESAEVTSTILSPQSRSHLMRKNTHRVSRSMGKSKTQDELLKFVLEKTNELARANLERFSSLANADQDAWQLLTGRLMSSAADRSNIQKLRLRANEVLNDIVFQTLKQSDTGDVSERNARQLRNLQTLKLQVQLLYDSGACSAGSPSAPVAEVHEQSLETLKSILEQYAETFVDGWSVVFDLITSVFGEPNGTEIPKKGRQPSSTANSPRLVRVAYKSLQLIASDFISLLPVPCRLSLVDSFSKFALQQQDFNISLTTTSSFWNVSDFLQGQIEQFCIESHVDSSVTEDTLAGLAKGEDPSVSRNALWLLLLLRIVDLTTDSRPEIRNCAVQTLLRIFDAYGQQLSPKAWRLCLNRVLFRMVEEIETELTFTREENSSRTPDDLKAWTETTVVMIKGASDLITTFFEPIVQDDLFDQSWERLLEYFRKLISLRLLEFSEAVYSSLSSILRRVQAPCSVSTQALRSAWLLWVDGHPADKEDLLDLEHPNQDAAIAYLQSFQQIYRLYKDDIAGEQVKIILGHLRLLAWNSISPPYSPDIDRLSRLQTMIMECLKTLCLDKDDSQPEILFCLADFADAPLSKWKPANDSKRPTYLAFSKAAIELLSWYIAEHGIKKDIFTNGSLATALEHLANPIVQRYEWSGKDREPSLWRKSTTASLNVLQVAIPYVETQYGDSEHPEITHFWKSVNDIASGIVTARGYRTTSAPRATILDDESFDVAAFGRLKTLIIPSLGASVIPDSIRRDFSCALLHSSFIYLPQRFDVPAKFLQDQPLKDIYEIRPGRTFEPPPTIRTKMAYAVIDTLFELASSPSDQATQATSDNTPEQRNTALVLLARSITPYLILRCAVSLKGYIADQPLRGLMPQPTPARRSLLHLLRGMVGLRSEPSAIPPPKTAPNESATAETSSDSDRDHKKHLAWIYPLVVRAVQVAGKEQDDGEVLHALGKILQEVNGGSADFHTIGPSSKRCCLFLCSLSASAQVQLYD</sequence>
<proteinExistence type="inferred from homology"/>
<feature type="coiled-coil region" evidence="4">
    <location>
        <begin position="7"/>
        <end position="34"/>
    </location>
</feature>
<feature type="compositionally biased region" description="Polar residues" evidence="5">
    <location>
        <begin position="1674"/>
        <end position="1683"/>
    </location>
</feature>
<gene>
    <name evidence="9" type="ORF">AnigIFM63604_006453</name>
</gene>
<evidence type="ECO:0000256" key="3">
    <source>
        <dbReference type="ARBA" id="ARBA00022927"/>
    </source>
</evidence>
<keyword evidence="3" id="KW-0653">Protein transport</keyword>
<dbReference type="InterPro" id="IPR032629">
    <property type="entry name" value="DCB_dom"/>
</dbReference>
<feature type="compositionally biased region" description="Polar residues" evidence="5">
    <location>
        <begin position="500"/>
        <end position="514"/>
    </location>
</feature>
<dbReference type="InterPro" id="IPR016024">
    <property type="entry name" value="ARM-type_fold"/>
</dbReference>
<protein>
    <recommendedName>
        <fullName evidence="11">Endosomal peripheral membrane protein</fullName>
    </recommendedName>
</protein>
<evidence type="ECO:0000313" key="9">
    <source>
        <dbReference type="EMBL" id="GLA50398.1"/>
    </source>
</evidence>
<feature type="region of interest" description="Disordered" evidence="5">
    <location>
        <begin position="608"/>
        <end position="656"/>
    </location>
</feature>
<name>A0A9W5ZYQ5_ASPNG</name>
<dbReference type="Proteomes" id="UP001144191">
    <property type="component" value="Unassembled WGS sequence"/>
</dbReference>
<evidence type="ECO:0000259" key="6">
    <source>
        <dbReference type="Pfam" id="PF12783"/>
    </source>
</evidence>
<dbReference type="InterPro" id="IPR032817">
    <property type="entry name" value="Mon2_C"/>
</dbReference>
<dbReference type="SUPFAM" id="SSF48371">
    <property type="entry name" value="ARM repeat"/>
    <property type="match status" value="2"/>
</dbReference>
<feature type="domain" description="Mon2/Sec7/BIG1-like dimerisation and cyclophilin-binding" evidence="8">
    <location>
        <begin position="4"/>
        <end position="175"/>
    </location>
</feature>
<evidence type="ECO:0000256" key="1">
    <source>
        <dbReference type="ARBA" id="ARBA00008144"/>
    </source>
</evidence>
<dbReference type="GO" id="GO:0015031">
    <property type="term" value="P:protein transport"/>
    <property type="evidence" value="ECO:0007669"/>
    <property type="project" value="UniProtKB-KW"/>
</dbReference>
<accession>A0A9W5ZYQ5</accession>
<evidence type="ECO:0000256" key="5">
    <source>
        <dbReference type="SAM" id="MobiDB-lite"/>
    </source>
</evidence>
<evidence type="ECO:0000259" key="7">
    <source>
        <dbReference type="Pfam" id="PF16206"/>
    </source>
</evidence>
<evidence type="ECO:0008006" key="11">
    <source>
        <dbReference type="Google" id="ProtNLM"/>
    </source>
</evidence>
<evidence type="ECO:0000313" key="10">
    <source>
        <dbReference type="Proteomes" id="UP001144191"/>
    </source>
</evidence>
<reference evidence="9" key="1">
    <citation type="submission" date="2022-07" db="EMBL/GenBank/DDBJ databases">
        <title>Taxonomy of Aspergillus series Nigri: significant species reduction supported by multi-species coalescent approaches.</title>
        <authorList>
            <person name="Bian C."/>
            <person name="Kusuya Y."/>
            <person name="Sklenar F."/>
            <person name="D'hooge E."/>
            <person name="Yaguchi T."/>
            <person name="Takahashi H."/>
            <person name="Hubka V."/>
        </authorList>
    </citation>
    <scope>NUCLEOTIDE SEQUENCE</scope>
    <source>
        <strain evidence="9">IFM 63604</strain>
    </source>
</reference>
<keyword evidence="4" id="KW-0175">Coiled coil</keyword>
<evidence type="ECO:0000256" key="2">
    <source>
        <dbReference type="ARBA" id="ARBA00022448"/>
    </source>
</evidence>
<dbReference type="Pfam" id="PF16213">
    <property type="entry name" value="DCB"/>
    <property type="match status" value="1"/>
</dbReference>
<keyword evidence="2" id="KW-0813">Transport</keyword>
<evidence type="ECO:0000256" key="4">
    <source>
        <dbReference type="SAM" id="Coils"/>
    </source>
</evidence>
<dbReference type="Pfam" id="PF16206">
    <property type="entry name" value="Mon2_C"/>
    <property type="match status" value="1"/>
</dbReference>
<feature type="domain" description="Mon2/Sec7/BIG1-like HUS" evidence="6">
    <location>
        <begin position="206"/>
        <end position="360"/>
    </location>
</feature>
<dbReference type="PANTHER" id="PTHR10663:SF333">
    <property type="entry name" value="PROTEIN MON2 HOMOLOG"/>
    <property type="match status" value="1"/>
</dbReference>
<dbReference type="EMBL" id="BRPB01000038">
    <property type="protein sequence ID" value="GLA50398.1"/>
    <property type="molecule type" value="Genomic_DNA"/>
</dbReference>
<comment type="caution">
    <text evidence="9">The sequence shown here is derived from an EMBL/GenBank/DDBJ whole genome shotgun (WGS) entry which is preliminary data.</text>
</comment>
<dbReference type="InterPro" id="IPR032691">
    <property type="entry name" value="Mon2/Sec7/BIG1-like_HUS"/>
</dbReference>
<dbReference type="Pfam" id="PF12783">
    <property type="entry name" value="Sec7-like_HUS"/>
    <property type="match status" value="1"/>
</dbReference>